<dbReference type="AlphaFoldDB" id="A0AA45C335"/>
<evidence type="ECO:0000313" key="2">
    <source>
        <dbReference type="EMBL" id="PUW06891.1"/>
    </source>
</evidence>
<evidence type="ECO:0000256" key="1">
    <source>
        <dbReference type="SAM" id="MobiDB-lite"/>
    </source>
</evidence>
<reference evidence="2 3" key="1">
    <citation type="submission" date="2017-04" db="EMBL/GenBank/DDBJ databases">
        <title>Cronobacter sakazakii, ST83 Lineage Isolates.</title>
        <authorList>
            <person name="Chase H."/>
            <person name="Tall B."/>
            <person name="Gopinath G."/>
            <person name="Lehner A."/>
        </authorList>
    </citation>
    <scope>NUCLEOTIDE SEQUENCE [LARGE SCALE GENOMIC DNA]</scope>
    <source>
        <strain evidence="2 3">MOD1_Comp15</strain>
    </source>
</reference>
<feature type="compositionally biased region" description="Basic and acidic residues" evidence="1">
    <location>
        <begin position="32"/>
        <end position="45"/>
    </location>
</feature>
<comment type="caution">
    <text evidence="2">The sequence shown here is derived from an EMBL/GenBank/DDBJ whole genome shotgun (WGS) entry which is preliminary data.</text>
</comment>
<sequence length="65" mass="7441">MSTMLYREGRGTRVWGKEYETKIVADEEVSKHLKEGWSEHPDDVKTSTTNQRGRKPKAGSDESDD</sequence>
<dbReference type="EMBL" id="NCTU01000002">
    <property type="protein sequence ID" value="PUW06891.1"/>
    <property type="molecule type" value="Genomic_DNA"/>
</dbReference>
<proteinExistence type="predicted"/>
<gene>
    <name evidence="2" type="ORF">B7T07_01130</name>
</gene>
<name>A0AA45C335_CROSK</name>
<dbReference type="Proteomes" id="UP000244856">
    <property type="component" value="Unassembled WGS sequence"/>
</dbReference>
<protein>
    <submittedName>
        <fullName evidence="2">Uncharacterized protein</fullName>
    </submittedName>
</protein>
<organism evidence="2 3">
    <name type="scientific">Cronobacter sakazakii</name>
    <name type="common">Enterobacter sakazakii</name>
    <dbReference type="NCBI Taxonomy" id="28141"/>
    <lineage>
        <taxon>Bacteria</taxon>
        <taxon>Pseudomonadati</taxon>
        <taxon>Pseudomonadota</taxon>
        <taxon>Gammaproteobacteria</taxon>
        <taxon>Enterobacterales</taxon>
        <taxon>Enterobacteriaceae</taxon>
        <taxon>Cronobacter</taxon>
    </lineage>
</organism>
<accession>A0AA45C335</accession>
<dbReference type="RefSeq" id="WP_085107344.1">
    <property type="nucleotide sequence ID" value="NZ_NCTU01000002.1"/>
</dbReference>
<feature type="region of interest" description="Disordered" evidence="1">
    <location>
        <begin position="32"/>
        <end position="65"/>
    </location>
</feature>
<evidence type="ECO:0000313" key="3">
    <source>
        <dbReference type="Proteomes" id="UP000244856"/>
    </source>
</evidence>